<evidence type="ECO:0000256" key="2">
    <source>
        <dbReference type="ARBA" id="ARBA00022468"/>
    </source>
</evidence>
<comment type="similarity">
    <text evidence="1">Belongs to the centaurin gamma-like family.</text>
</comment>
<dbReference type="Proteomes" id="UP000314982">
    <property type="component" value="Unassembled WGS sequence"/>
</dbReference>
<dbReference type="Ensembl" id="ENSHHUT00000017934.1">
    <property type="protein sequence ID" value="ENSHHUP00000017300.1"/>
    <property type="gene ID" value="ENSHHUG00000010783.1"/>
</dbReference>
<feature type="region of interest" description="Disordered" evidence="9">
    <location>
        <begin position="799"/>
        <end position="836"/>
    </location>
</feature>
<feature type="compositionally biased region" description="Low complexity" evidence="9">
    <location>
        <begin position="815"/>
        <end position="836"/>
    </location>
</feature>
<evidence type="ECO:0000256" key="3">
    <source>
        <dbReference type="ARBA" id="ARBA00022723"/>
    </source>
</evidence>
<dbReference type="InterPro" id="IPR011993">
    <property type="entry name" value="PH-like_dom_sf"/>
</dbReference>
<dbReference type="Gene3D" id="1.25.40.20">
    <property type="entry name" value="Ankyrin repeat-containing domain"/>
    <property type="match status" value="1"/>
</dbReference>
<feature type="compositionally biased region" description="Polar residues" evidence="9">
    <location>
        <begin position="249"/>
        <end position="258"/>
    </location>
</feature>
<dbReference type="InterPro" id="IPR027417">
    <property type="entry name" value="P-loop_NTPase"/>
</dbReference>
<dbReference type="InterPro" id="IPR002110">
    <property type="entry name" value="Ankyrin_rpt"/>
</dbReference>
<keyword evidence="4" id="KW-0547">Nucleotide-binding</keyword>
<dbReference type="InterPro" id="IPR001164">
    <property type="entry name" value="ArfGAP_dom"/>
</dbReference>
<dbReference type="InterPro" id="IPR051282">
    <property type="entry name" value="Arf-GAP_GTPase_ANK_PH"/>
</dbReference>
<feature type="region of interest" description="Disordered" evidence="9">
    <location>
        <begin position="249"/>
        <end position="316"/>
    </location>
</feature>
<feature type="region of interest" description="Disordered" evidence="9">
    <location>
        <begin position="467"/>
        <end position="500"/>
    </location>
</feature>
<keyword evidence="13" id="KW-1185">Reference proteome</keyword>
<dbReference type="InterPro" id="IPR037278">
    <property type="entry name" value="ARFGAP/RecO"/>
</dbReference>
<dbReference type="GO" id="GO:0005096">
    <property type="term" value="F:GTPase activator activity"/>
    <property type="evidence" value="ECO:0007669"/>
    <property type="project" value="UniProtKB-KW"/>
</dbReference>
<dbReference type="SUPFAM" id="SSF57863">
    <property type="entry name" value="ArfGap/RecO-like zinc finger"/>
    <property type="match status" value="1"/>
</dbReference>
<dbReference type="GeneTree" id="ENSGT00940000158956"/>
<dbReference type="SUPFAM" id="SSF52540">
    <property type="entry name" value="P-loop containing nucleoside triphosphate hydrolases"/>
    <property type="match status" value="1"/>
</dbReference>
<dbReference type="CDD" id="cd01250">
    <property type="entry name" value="PH_AGAP"/>
    <property type="match status" value="1"/>
</dbReference>
<evidence type="ECO:0000259" key="10">
    <source>
        <dbReference type="PROSITE" id="PS50003"/>
    </source>
</evidence>
<reference evidence="12" key="3">
    <citation type="submission" date="2025-09" db="UniProtKB">
        <authorList>
            <consortium name="Ensembl"/>
        </authorList>
    </citation>
    <scope>IDENTIFICATION</scope>
</reference>
<reference evidence="12" key="2">
    <citation type="submission" date="2025-08" db="UniProtKB">
        <authorList>
            <consortium name="Ensembl"/>
        </authorList>
    </citation>
    <scope>IDENTIFICATION</scope>
</reference>
<dbReference type="SMART" id="SM00175">
    <property type="entry name" value="RAB"/>
    <property type="match status" value="1"/>
</dbReference>
<dbReference type="InterPro" id="IPR001806">
    <property type="entry name" value="Small_GTPase"/>
</dbReference>
<dbReference type="Gene3D" id="3.40.50.300">
    <property type="entry name" value="P-loop containing nucleotide triphosphate hydrolases"/>
    <property type="match status" value="1"/>
</dbReference>
<accession>A0A4W5L1W1</accession>
<evidence type="ECO:0000256" key="8">
    <source>
        <dbReference type="PROSITE-ProRule" id="PRU00288"/>
    </source>
</evidence>
<dbReference type="CDD" id="cd04103">
    <property type="entry name" value="Centaurin_gamma"/>
    <property type="match status" value="1"/>
</dbReference>
<dbReference type="GO" id="GO:0043524">
    <property type="term" value="P:negative regulation of neuron apoptotic process"/>
    <property type="evidence" value="ECO:0007669"/>
    <property type="project" value="TreeGrafter"/>
</dbReference>
<dbReference type="PROSITE" id="PS50003">
    <property type="entry name" value="PH_DOMAIN"/>
    <property type="match status" value="1"/>
</dbReference>
<dbReference type="GO" id="GO:0005525">
    <property type="term" value="F:GTP binding"/>
    <property type="evidence" value="ECO:0007669"/>
    <property type="project" value="InterPro"/>
</dbReference>
<dbReference type="SUPFAM" id="SSF48403">
    <property type="entry name" value="Ankyrin repeat"/>
    <property type="match status" value="1"/>
</dbReference>
<dbReference type="PANTHER" id="PTHR45819:SF3">
    <property type="entry name" value="ARF-GAP WITH GTPASE, ANK REPEAT AND PH DOMAIN-CONTAINING PROTEIN 2"/>
    <property type="match status" value="1"/>
</dbReference>
<dbReference type="PROSITE" id="PS51419">
    <property type="entry name" value="RAB"/>
    <property type="match status" value="1"/>
</dbReference>
<dbReference type="AlphaFoldDB" id="A0A4W5L1W1"/>
<name>A0A4W5L1W1_9TELE</name>
<dbReference type="InterPro" id="IPR038508">
    <property type="entry name" value="ArfGAP_dom_sf"/>
</dbReference>
<keyword evidence="2" id="KW-0343">GTPase activation</keyword>
<evidence type="ECO:0000256" key="9">
    <source>
        <dbReference type="SAM" id="MobiDB-lite"/>
    </source>
</evidence>
<dbReference type="GO" id="GO:0005634">
    <property type="term" value="C:nucleus"/>
    <property type="evidence" value="ECO:0007669"/>
    <property type="project" value="TreeGrafter"/>
</dbReference>
<keyword evidence="6" id="KW-0862">Zinc</keyword>
<evidence type="ECO:0000256" key="5">
    <source>
        <dbReference type="ARBA" id="ARBA00022771"/>
    </source>
</evidence>
<dbReference type="SUPFAM" id="SSF50729">
    <property type="entry name" value="PH domain-like"/>
    <property type="match status" value="1"/>
</dbReference>
<protein>
    <submittedName>
        <fullName evidence="12">ArfGAP with GTPase domain, ankyrin repeat and PH domain 2</fullName>
    </submittedName>
</protein>
<dbReference type="Pfam" id="PF12796">
    <property type="entry name" value="Ank_2"/>
    <property type="match status" value="1"/>
</dbReference>
<dbReference type="PANTHER" id="PTHR45819">
    <property type="entry name" value="CENTAURIN-GAMMA-1A"/>
    <property type="match status" value="1"/>
</dbReference>
<dbReference type="FunFam" id="1.10.220.150:FF:000001">
    <property type="entry name" value="Arf-GAP with GTPase, ANK repeat and PH domain-containing protein 1"/>
    <property type="match status" value="1"/>
</dbReference>
<evidence type="ECO:0000313" key="12">
    <source>
        <dbReference type="Ensembl" id="ENSHHUP00000017300.1"/>
    </source>
</evidence>
<dbReference type="GO" id="GO:0003924">
    <property type="term" value="F:GTPase activity"/>
    <property type="evidence" value="ECO:0007669"/>
    <property type="project" value="InterPro"/>
</dbReference>
<dbReference type="Pfam" id="PF00071">
    <property type="entry name" value="Ras"/>
    <property type="match status" value="1"/>
</dbReference>
<dbReference type="FunFam" id="3.40.50.300:FF:000545">
    <property type="entry name" value="arf-GAP with GTPase, ANK repeat and PH domain-containing protein 2"/>
    <property type="match status" value="1"/>
</dbReference>
<dbReference type="SMART" id="SM00174">
    <property type="entry name" value="RHO"/>
    <property type="match status" value="1"/>
</dbReference>
<keyword evidence="3" id="KW-0479">Metal-binding</keyword>
<evidence type="ECO:0000256" key="4">
    <source>
        <dbReference type="ARBA" id="ARBA00022741"/>
    </source>
</evidence>
<evidence type="ECO:0000256" key="1">
    <source>
        <dbReference type="ARBA" id="ARBA00005430"/>
    </source>
</evidence>
<dbReference type="Gene3D" id="1.10.220.150">
    <property type="entry name" value="Arf GTPase activating protein"/>
    <property type="match status" value="1"/>
</dbReference>
<evidence type="ECO:0000256" key="6">
    <source>
        <dbReference type="ARBA" id="ARBA00022833"/>
    </source>
</evidence>
<feature type="compositionally biased region" description="Polar residues" evidence="9">
    <location>
        <begin position="802"/>
        <end position="814"/>
    </location>
</feature>
<evidence type="ECO:0000259" key="11">
    <source>
        <dbReference type="PROSITE" id="PS50115"/>
    </source>
</evidence>
<keyword evidence="5 8" id="KW-0863">Zinc-finger</keyword>
<dbReference type="FunFam" id="1.25.40.20:FF:000298">
    <property type="entry name" value="ArfGAP with GTPase domain, ankyrin repeat and PH domain 2"/>
    <property type="match status" value="1"/>
</dbReference>
<feature type="compositionally biased region" description="Low complexity" evidence="9">
    <location>
        <begin position="268"/>
        <end position="281"/>
    </location>
</feature>
<evidence type="ECO:0000313" key="13">
    <source>
        <dbReference type="Proteomes" id="UP000314982"/>
    </source>
</evidence>
<feature type="compositionally biased region" description="Basic residues" evidence="9">
    <location>
        <begin position="489"/>
        <end position="498"/>
    </location>
</feature>
<organism evidence="12 13">
    <name type="scientific">Hucho hucho</name>
    <name type="common">huchen</name>
    <dbReference type="NCBI Taxonomy" id="62062"/>
    <lineage>
        <taxon>Eukaryota</taxon>
        <taxon>Metazoa</taxon>
        <taxon>Chordata</taxon>
        <taxon>Craniata</taxon>
        <taxon>Vertebrata</taxon>
        <taxon>Euteleostomi</taxon>
        <taxon>Actinopterygii</taxon>
        <taxon>Neopterygii</taxon>
        <taxon>Teleostei</taxon>
        <taxon>Protacanthopterygii</taxon>
        <taxon>Salmoniformes</taxon>
        <taxon>Salmonidae</taxon>
        <taxon>Salmoninae</taxon>
        <taxon>Hucho</taxon>
    </lineage>
</organism>
<feature type="domain" description="PH" evidence="10">
    <location>
        <begin position="332"/>
        <end position="549"/>
    </location>
</feature>
<dbReference type="InterPro" id="IPR036770">
    <property type="entry name" value="Ankyrin_rpt-contain_sf"/>
</dbReference>
<feature type="domain" description="Arf-GAP" evidence="11">
    <location>
        <begin position="570"/>
        <end position="690"/>
    </location>
</feature>
<dbReference type="GO" id="GO:0008270">
    <property type="term" value="F:zinc ion binding"/>
    <property type="evidence" value="ECO:0007669"/>
    <property type="project" value="UniProtKB-KW"/>
</dbReference>
<dbReference type="PRINTS" id="PR00405">
    <property type="entry name" value="REVINTRACTNG"/>
</dbReference>
<dbReference type="SMART" id="SM00105">
    <property type="entry name" value="ArfGap"/>
    <property type="match status" value="1"/>
</dbReference>
<dbReference type="InterPro" id="IPR001849">
    <property type="entry name" value="PH_domain"/>
</dbReference>
<dbReference type="CDD" id="cd08854">
    <property type="entry name" value="ArfGap_AGAP1"/>
    <property type="match status" value="1"/>
</dbReference>
<reference evidence="13" key="1">
    <citation type="submission" date="2018-06" db="EMBL/GenBank/DDBJ databases">
        <title>Genome assembly of Danube salmon.</title>
        <authorList>
            <person name="Macqueen D.J."/>
            <person name="Gundappa M.K."/>
        </authorList>
    </citation>
    <scope>NUCLEOTIDE SEQUENCE [LARGE SCALE GENOMIC DNA]</scope>
</reference>
<dbReference type="SMART" id="SM00173">
    <property type="entry name" value="RAS"/>
    <property type="match status" value="1"/>
</dbReference>
<proteinExistence type="inferred from homology"/>
<dbReference type="PROSITE" id="PS50115">
    <property type="entry name" value="ARFGAP"/>
    <property type="match status" value="1"/>
</dbReference>
<sequence>MNSSNKLALSNAIRTEVRRHETVKNNFAKLFKQLERVDNLQLRSGLNVHLHSIQAACTNSQEWTFSRTVQELRLGVLGGLRSGKSALVHRHMTGSYLPLENPDEGRYKKEVLVDGNSHMLLIREETGPPDAQMANWVDGVILVFSLENEASFQEVYRNYSELGTHRNIAEIPFIVVGTQDKITSTNPRVIEDARARQLCSDVRRCIYYETCATYGLNVNRVFTEAAHKIMAVKKQAALLASCKSLPNSPSHSGGSTPVSGVFPGQASNGGQSSDYSSSLPSTPVISHKEIGGAAGGERLGSATPGSVRSASRRRTGSRFTVTYPPTMLSLSPLLHQSILLKRSGNSLNKEWKKKYVTLSNNGMLSYHSSVNDYMQNAHGKEMDMLRVTVKVPGKRPPRAGAVPSCGPPPGLNGLVKDVQGPEGAIPGSGSNLLPVEEGAGGGLSEGCRGVQRCPSTVSYKAQSVDTAIEGVSSPSSSKDTGPASPMVDRKKHRKKKSMNLKGDTAIGQADDEDNFDFLIVSSTGQTWHFEAQSVEERDAWVTAIESQILASLQLCESSKNKARKNSQSEAVALQAIRNAKGNSLCVDCEAPNPTWASLNLGALICIECSGIHRNLGTHLSRVRSLDLDDLPRELTLVLGAIGNHLANSIWEGRTLGRRKPTPDATREERESWIRAKYEQRLFVAPLVPSSPSMSPSQGSEVNTLSAGLLVAVMERDLPRLLFLLAHSTKDNINAPLRRGALHAACQLADVVMTQLLVWYGSDVRCRDAQGQTALTLARYAGSQECADILLQYGCPNEPPPSVATTPSLSVATTPSLSRKSSAASLSRSSSSRRAVS</sequence>
<dbReference type="SMART" id="SM00233">
    <property type="entry name" value="PH"/>
    <property type="match status" value="1"/>
</dbReference>
<dbReference type="Pfam" id="PF01412">
    <property type="entry name" value="ArfGap"/>
    <property type="match status" value="1"/>
</dbReference>
<dbReference type="STRING" id="62062.ENSHHUP00000017300"/>
<keyword evidence="7" id="KW-0040">ANK repeat</keyword>
<evidence type="ECO:0000256" key="7">
    <source>
        <dbReference type="ARBA" id="ARBA00023043"/>
    </source>
</evidence>
<dbReference type="Gene3D" id="2.30.29.30">
    <property type="entry name" value="Pleckstrin-homology domain (PH domain)/Phosphotyrosine-binding domain (PTB)"/>
    <property type="match status" value="2"/>
</dbReference>
<dbReference type="PROSITE" id="PS51421">
    <property type="entry name" value="RAS"/>
    <property type="match status" value="1"/>
</dbReference>